<feature type="binding site" evidence="8">
    <location>
        <position position="174"/>
    </location>
    <ligand>
        <name>Zn(2+)</name>
        <dbReference type="ChEBI" id="CHEBI:29105"/>
        <label>2</label>
    </ligand>
</feature>
<comment type="similarity">
    <text evidence="1 6">Belongs to the peptidase M42 family.</text>
</comment>
<evidence type="ECO:0000256" key="4">
    <source>
        <dbReference type="ARBA" id="ARBA00022723"/>
    </source>
</evidence>
<dbReference type="PANTHER" id="PTHR32481">
    <property type="entry name" value="AMINOPEPTIDASE"/>
    <property type="match status" value="1"/>
</dbReference>
<dbReference type="InterPro" id="IPR051464">
    <property type="entry name" value="Peptidase_M42_aminopept"/>
</dbReference>
<feature type="binding site" evidence="8">
    <location>
        <position position="174"/>
    </location>
    <ligand>
        <name>Zn(2+)</name>
        <dbReference type="ChEBI" id="CHEBI:29105"/>
        <label>1</label>
    </ligand>
</feature>
<keyword evidence="3" id="KW-0645">Protease</keyword>
<dbReference type="Proteomes" id="UP000824071">
    <property type="component" value="Unassembled WGS sequence"/>
</dbReference>
<feature type="active site" description="Proton acceptor" evidence="7">
    <location>
        <position position="202"/>
    </location>
</feature>
<evidence type="ECO:0000256" key="1">
    <source>
        <dbReference type="ARBA" id="ARBA00006272"/>
    </source>
</evidence>
<comment type="caution">
    <text evidence="9">The sequence shown here is derived from an EMBL/GenBank/DDBJ whole genome shotgun (WGS) entry which is preliminary data.</text>
</comment>
<evidence type="ECO:0000313" key="9">
    <source>
        <dbReference type="EMBL" id="HIU36596.1"/>
    </source>
</evidence>
<evidence type="ECO:0000256" key="7">
    <source>
        <dbReference type="PIRSR" id="PIRSR001123-1"/>
    </source>
</evidence>
<feature type="binding site" evidence="8">
    <location>
        <position position="313"/>
    </location>
    <ligand>
        <name>Zn(2+)</name>
        <dbReference type="ChEBI" id="CHEBI:29105"/>
        <label>2</label>
    </ligand>
</feature>
<proteinExistence type="inferred from homology"/>
<evidence type="ECO:0000256" key="8">
    <source>
        <dbReference type="PIRSR" id="PIRSR001123-2"/>
    </source>
</evidence>
<accession>A0A9D1LF73</accession>
<dbReference type="PIRSF" id="PIRSF001123">
    <property type="entry name" value="PepA_GA"/>
    <property type="match status" value="1"/>
</dbReference>
<name>A0A9D1LF73_9FIRM</name>
<dbReference type="SUPFAM" id="SSF101821">
    <property type="entry name" value="Aminopeptidase/glucanase lid domain"/>
    <property type="match status" value="1"/>
</dbReference>
<reference evidence="9" key="2">
    <citation type="journal article" date="2021" name="PeerJ">
        <title>Extensive microbial diversity within the chicken gut microbiome revealed by metagenomics and culture.</title>
        <authorList>
            <person name="Gilroy R."/>
            <person name="Ravi A."/>
            <person name="Getino M."/>
            <person name="Pursley I."/>
            <person name="Horton D.L."/>
            <person name="Alikhan N.F."/>
            <person name="Baker D."/>
            <person name="Gharbi K."/>
            <person name="Hall N."/>
            <person name="Watson M."/>
            <person name="Adriaenssens E.M."/>
            <person name="Foster-Nyarko E."/>
            <person name="Jarju S."/>
            <person name="Secka A."/>
            <person name="Antonio M."/>
            <person name="Oren A."/>
            <person name="Chaudhuri R.R."/>
            <person name="La Ragione R."/>
            <person name="Hildebrand F."/>
            <person name="Pallen M.J."/>
        </authorList>
    </citation>
    <scope>NUCLEOTIDE SEQUENCE</scope>
    <source>
        <strain evidence="9">ChiGjej1B1-19959</strain>
    </source>
</reference>
<dbReference type="GO" id="GO:0004177">
    <property type="term" value="F:aminopeptidase activity"/>
    <property type="evidence" value="ECO:0007669"/>
    <property type="project" value="UniProtKB-UniRule"/>
</dbReference>
<organism evidence="9 10">
    <name type="scientific">Candidatus Fimenecus excrementigallinarum</name>
    <dbReference type="NCBI Taxonomy" id="2840816"/>
    <lineage>
        <taxon>Bacteria</taxon>
        <taxon>Bacillati</taxon>
        <taxon>Bacillota</taxon>
        <taxon>Clostridia</taxon>
        <taxon>Candidatus Fimenecus</taxon>
    </lineage>
</organism>
<evidence type="ECO:0000256" key="5">
    <source>
        <dbReference type="ARBA" id="ARBA00022801"/>
    </source>
</evidence>
<feature type="binding site" evidence="8">
    <location>
        <position position="203"/>
    </location>
    <ligand>
        <name>Zn(2+)</name>
        <dbReference type="ChEBI" id="CHEBI:29105"/>
        <label>2</label>
    </ligand>
</feature>
<gene>
    <name evidence="9" type="ORF">IAC53_08340</name>
</gene>
<dbReference type="AlphaFoldDB" id="A0A9D1LF73"/>
<dbReference type="GO" id="GO:0046872">
    <property type="term" value="F:metal ion binding"/>
    <property type="evidence" value="ECO:0007669"/>
    <property type="project" value="UniProtKB-UniRule"/>
</dbReference>
<sequence length="344" mass="36419">MLKDAETLRALCALDGASGREDAVREFVRERLPADVAVTVDALGNLIAEKRGRARAAKKVALFAHMDEVALLVTHITDDGFLRFAPVGGIESAALFGKAVRLESGKAGVIGGKAVHHLEKAARETLPKTDALCIDVGARTRGEAETAARLGDNAYFDSEFTSFGDGFLKAKALDDRVGVWMLLSLLQKELPFDLTACFTVQEEIGTRGAAAAAFAVQPDFALVLECTTAADLAGVPADRQVCALGRGPVVTFMDRGTVYDRGLVRLAFARAKALGLPCQTKTRVAGGNDAAAVHKAGRGVRTLAVSVPCRYLHSPACVIRESDVVHTQALIEDLAEQLCHAAAL</sequence>
<evidence type="ECO:0000256" key="2">
    <source>
        <dbReference type="ARBA" id="ARBA00022438"/>
    </source>
</evidence>
<keyword evidence="2" id="KW-0031">Aminopeptidase</keyword>
<dbReference type="Gene3D" id="3.40.630.10">
    <property type="entry name" value="Zn peptidases"/>
    <property type="match status" value="1"/>
</dbReference>
<protein>
    <submittedName>
        <fullName evidence="9">M42 family peptidase</fullName>
    </submittedName>
</protein>
<evidence type="ECO:0000313" key="10">
    <source>
        <dbReference type="Proteomes" id="UP000824071"/>
    </source>
</evidence>
<dbReference type="PANTHER" id="PTHR32481:SF5">
    <property type="entry name" value="ENDOGLUCANASE"/>
    <property type="match status" value="1"/>
</dbReference>
<feature type="binding site" evidence="8">
    <location>
        <position position="65"/>
    </location>
    <ligand>
        <name>Zn(2+)</name>
        <dbReference type="ChEBI" id="CHEBI:29105"/>
        <label>1</label>
    </ligand>
</feature>
<keyword evidence="4 8" id="KW-0479">Metal-binding</keyword>
<dbReference type="SUPFAM" id="SSF53187">
    <property type="entry name" value="Zn-dependent exopeptidases"/>
    <property type="match status" value="1"/>
</dbReference>
<dbReference type="EMBL" id="DVMW01000047">
    <property type="protein sequence ID" value="HIU36596.1"/>
    <property type="molecule type" value="Genomic_DNA"/>
</dbReference>
<comment type="cofactor">
    <cofactor evidence="8">
        <name>a divalent metal cation</name>
        <dbReference type="ChEBI" id="CHEBI:60240"/>
    </cofactor>
    <text evidence="8">Binds 2 divalent metal cations per subunit.</text>
</comment>
<feature type="binding site" evidence="8">
    <location>
        <position position="225"/>
    </location>
    <ligand>
        <name>Zn(2+)</name>
        <dbReference type="ChEBI" id="CHEBI:29105"/>
        <label>1</label>
    </ligand>
</feature>
<dbReference type="Pfam" id="PF05343">
    <property type="entry name" value="Peptidase_M42"/>
    <property type="match status" value="1"/>
</dbReference>
<keyword evidence="5" id="KW-0378">Hydrolase</keyword>
<reference evidence="9" key="1">
    <citation type="submission" date="2020-10" db="EMBL/GenBank/DDBJ databases">
        <authorList>
            <person name="Gilroy R."/>
        </authorList>
    </citation>
    <scope>NUCLEOTIDE SEQUENCE</scope>
    <source>
        <strain evidence="9">ChiGjej1B1-19959</strain>
    </source>
</reference>
<dbReference type="Gene3D" id="2.40.30.40">
    <property type="entry name" value="Peptidase M42, domain 2"/>
    <property type="match status" value="1"/>
</dbReference>
<evidence type="ECO:0000256" key="6">
    <source>
        <dbReference type="PIRNR" id="PIRNR001123"/>
    </source>
</evidence>
<dbReference type="InterPro" id="IPR008007">
    <property type="entry name" value="Peptidase_M42"/>
</dbReference>
<evidence type="ECO:0000256" key="3">
    <source>
        <dbReference type="ARBA" id="ARBA00022670"/>
    </source>
</evidence>
<dbReference type="GO" id="GO:0006508">
    <property type="term" value="P:proteolysis"/>
    <property type="evidence" value="ECO:0007669"/>
    <property type="project" value="UniProtKB-KW"/>
</dbReference>
<dbReference type="InterPro" id="IPR023367">
    <property type="entry name" value="Peptidase_M42_dom2"/>
</dbReference>